<dbReference type="RefSeq" id="WP_207352563.1">
    <property type="nucleotide sequence ID" value="NZ_JAFMPY010000028.1"/>
</dbReference>
<organism evidence="1 2">
    <name type="scientific">Jiella sonneratiae</name>
    <dbReference type="NCBI Taxonomy" id="2816856"/>
    <lineage>
        <taxon>Bacteria</taxon>
        <taxon>Pseudomonadati</taxon>
        <taxon>Pseudomonadota</taxon>
        <taxon>Alphaproteobacteria</taxon>
        <taxon>Hyphomicrobiales</taxon>
        <taxon>Aurantimonadaceae</taxon>
        <taxon>Jiella</taxon>
    </lineage>
</organism>
<dbReference type="Gene3D" id="1.10.340.30">
    <property type="entry name" value="Hypothetical protein, domain 2"/>
    <property type="match status" value="1"/>
</dbReference>
<evidence type="ECO:0000313" key="2">
    <source>
        <dbReference type="Proteomes" id="UP000664288"/>
    </source>
</evidence>
<keyword evidence="2" id="KW-1185">Reference proteome</keyword>
<dbReference type="InterPro" id="IPR052891">
    <property type="entry name" value="DNA-3mA_glycosylase"/>
</dbReference>
<dbReference type="InterPro" id="IPR005019">
    <property type="entry name" value="Adenine_glyco"/>
</dbReference>
<dbReference type="PANTHER" id="PTHR30037">
    <property type="entry name" value="DNA-3-METHYLADENINE GLYCOSYLASE 1"/>
    <property type="match status" value="1"/>
</dbReference>
<dbReference type="Pfam" id="PF03352">
    <property type="entry name" value="Adenine_glyco"/>
    <property type="match status" value="1"/>
</dbReference>
<dbReference type="EMBL" id="JAFMPY010000028">
    <property type="protein sequence ID" value="MBO0905930.1"/>
    <property type="molecule type" value="Genomic_DNA"/>
</dbReference>
<sequence>MADPEHLADGLLRREDGSAGCAWHGTDLLYRRYHDAEWGRPTADDDRLYEKLCLEGFQAGLSWLTILRKREAFRAAFDGFSIERVARMGEGDVERLVQDPGIVRHRGKIASAINNARRAAAIKESHGSFAAFLWGFEPPAEERPAAVTAEFVRQTPASAASLRLSKALKKAGFSFVGQTTVYAFMQSMGFVNDHLEGCAAREPCEAERAAFRRPATG</sequence>
<protein>
    <submittedName>
        <fullName evidence="1">DNA-3-methyladenine glycosylase I</fullName>
    </submittedName>
</protein>
<dbReference type="PANTHER" id="PTHR30037:SF4">
    <property type="entry name" value="DNA-3-METHYLADENINE GLYCOSYLASE I"/>
    <property type="match status" value="1"/>
</dbReference>
<proteinExistence type="predicted"/>
<dbReference type="SUPFAM" id="SSF48150">
    <property type="entry name" value="DNA-glycosylase"/>
    <property type="match status" value="1"/>
</dbReference>
<reference evidence="1 2" key="1">
    <citation type="submission" date="2021-03" db="EMBL/GenBank/DDBJ databases">
        <title>Whole genome sequence of Jiella sp. MQZ13P-4.</title>
        <authorList>
            <person name="Tuo L."/>
        </authorList>
    </citation>
    <scope>NUCLEOTIDE SEQUENCE [LARGE SCALE GENOMIC DNA]</scope>
    <source>
        <strain evidence="1 2">MQZ13P-4</strain>
    </source>
</reference>
<accession>A0ABS3J8C9</accession>
<dbReference type="InterPro" id="IPR011257">
    <property type="entry name" value="DNA_glycosylase"/>
</dbReference>
<evidence type="ECO:0000313" key="1">
    <source>
        <dbReference type="EMBL" id="MBO0905930.1"/>
    </source>
</evidence>
<dbReference type="Proteomes" id="UP000664288">
    <property type="component" value="Unassembled WGS sequence"/>
</dbReference>
<gene>
    <name evidence="1" type="ORF">J1C47_19970</name>
</gene>
<name>A0ABS3J8C9_9HYPH</name>
<comment type="caution">
    <text evidence="1">The sequence shown here is derived from an EMBL/GenBank/DDBJ whole genome shotgun (WGS) entry which is preliminary data.</text>
</comment>